<dbReference type="GO" id="GO:0000976">
    <property type="term" value="F:transcription cis-regulatory region binding"/>
    <property type="evidence" value="ECO:0007669"/>
    <property type="project" value="TreeGrafter"/>
</dbReference>
<keyword evidence="7" id="KW-1185">Reference proteome</keyword>
<dbReference type="EMBL" id="PVZC01000003">
    <property type="protein sequence ID" value="PRX99681.1"/>
    <property type="molecule type" value="Genomic_DNA"/>
</dbReference>
<evidence type="ECO:0000313" key="7">
    <source>
        <dbReference type="Proteomes" id="UP000237846"/>
    </source>
</evidence>
<accession>A0A2T0Q7B9</accession>
<dbReference type="SUPFAM" id="SSF46689">
    <property type="entry name" value="Homeodomain-like"/>
    <property type="match status" value="1"/>
</dbReference>
<keyword evidence="2 4" id="KW-0238">DNA-binding</keyword>
<dbReference type="AlphaFoldDB" id="A0A2T0Q7B9"/>
<name>A0A2T0Q7B9_9ACTN</name>
<dbReference type="InterPro" id="IPR009057">
    <property type="entry name" value="Homeodomain-like_sf"/>
</dbReference>
<gene>
    <name evidence="6" type="ORF">CLV72_103286</name>
</gene>
<feature type="domain" description="HTH tetR-type" evidence="5">
    <location>
        <begin position="17"/>
        <end position="77"/>
    </location>
</feature>
<proteinExistence type="predicted"/>
<dbReference type="PROSITE" id="PS50977">
    <property type="entry name" value="HTH_TETR_2"/>
    <property type="match status" value="1"/>
</dbReference>
<dbReference type="Pfam" id="PF00440">
    <property type="entry name" value="TetR_N"/>
    <property type="match status" value="1"/>
</dbReference>
<evidence type="ECO:0000256" key="2">
    <source>
        <dbReference type="ARBA" id="ARBA00023125"/>
    </source>
</evidence>
<evidence type="ECO:0000256" key="1">
    <source>
        <dbReference type="ARBA" id="ARBA00023015"/>
    </source>
</evidence>
<evidence type="ECO:0000313" key="6">
    <source>
        <dbReference type="EMBL" id="PRX99681.1"/>
    </source>
</evidence>
<keyword evidence="1" id="KW-0805">Transcription regulation</keyword>
<dbReference type="RefSeq" id="WP_106244462.1">
    <property type="nucleotide sequence ID" value="NZ_PVZC01000003.1"/>
</dbReference>
<dbReference type="InterPro" id="IPR001647">
    <property type="entry name" value="HTH_TetR"/>
</dbReference>
<comment type="caution">
    <text evidence="6">The sequence shown here is derived from an EMBL/GenBank/DDBJ whole genome shotgun (WGS) entry which is preliminary data.</text>
</comment>
<reference evidence="6 7" key="1">
    <citation type="submission" date="2018-03" db="EMBL/GenBank/DDBJ databases">
        <title>Genomic Encyclopedia of Archaeal and Bacterial Type Strains, Phase II (KMG-II): from individual species to whole genera.</title>
        <authorList>
            <person name="Goeker M."/>
        </authorList>
    </citation>
    <scope>NUCLEOTIDE SEQUENCE [LARGE SCALE GENOMIC DNA]</scope>
    <source>
        <strain evidence="6 7">DSM 45601</strain>
    </source>
</reference>
<organism evidence="6 7">
    <name type="scientific">Allonocardiopsis opalescens</name>
    <dbReference type="NCBI Taxonomy" id="1144618"/>
    <lineage>
        <taxon>Bacteria</taxon>
        <taxon>Bacillati</taxon>
        <taxon>Actinomycetota</taxon>
        <taxon>Actinomycetes</taxon>
        <taxon>Streptosporangiales</taxon>
        <taxon>Allonocardiopsis</taxon>
    </lineage>
</organism>
<dbReference type="Proteomes" id="UP000237846">
    <property type="component" value="Unassembled WGS sequence"/>
</dbReference>
<evidence type="ECO:0000259" key="5">
    <source>
        <dbReference type="PROSITE" id="PS50977"/>
    </source>
</evidence>
<dbReference type="Gene3D" id="1.10.357.10">
    <property type="entry name" value="Tetracycline Repressor, domain 2"/>
    <property type="match status" value="1"/>
</dbReference>
<dbReference type="PRINTS" id="PR00455">
    <property type="entry name" value="HTHTETR"/>
</dbReference>
<dbReference type="InterPro" id="IPR023772">
    <property type="entry name" value="DNA-bd_HTH_TetR-type_CS"/>
</dbReference>
<dbReference type="OrthoDB" id="4709704at2"/>
<feature type="DNA-binding region" description="H-T-H motif" evidence="4">
    <location>
        <begin position="40"/>
        <end position="59"/>
    </location>
</feature>
<keyword evidence="3" id="KW-0804">Transcription</keyword>
<dbReference type="PROSITE" id="PS01081">
    <property type="entry name" value="HTH_TETR_1"/>
    <property type="match status" value="1"/>
</dbReference>
<dbReference type="GO" id="GO:0003700">
    <property type="term" value="F:DNA-binding transcription factor activity"/>
    <property type="evidence" value="ECO:0007669"/>
    <property type="project" value="TreeGrafter"/>
</dbReference>
<protein>
    <submittedName>
        <fullName evidence="6">TetR family transcriptional regulator</fullName>
    </submittedName>
</protein>
<evidence type="ECO:0000256" key="4">
    <source>
        <dbReference type="PROSITE-ProRule" id="PRU00335"/>
    </source>
</evidence>
<sequence length="203" mass="21435">MPENAAAAGSLGARKRRRARAAIVAAAYELFAERGFHAVTVAEIAERAEVGRTTFFRYFGDKQEVLFAEDESTVENLVAAMRAAAADVRPLGDRLGAAVAVIRAGIADGPPGWSEDPERSALTARLLRENPELHARHLLKQERQAAALAEVLVECGASAATAVLATQLVLACLRTAAQVAAEPRALPAALDDAFARLDRIAAG</sequence>
<dbReference type="PANTHER" id="PTHR30055:SF238">
    <property type="entry name" value="MYCOFACTOCIN BIOSYNTHESIS TRANSCRIPTIONAL REGULATOR MFTR-RELATED"/>
    <property type="match status" value="1"/>
</dbReference>
<evidence type="ECO:0000256" key="3">
    <source>
        <dbReference type="ARBA" id="ARBA00023163"/>
    </source>
</evidence>
<dbReference type="InterPro" id="IPR050109">
    <property type="entry name" value="HTH-type_TetR-like_transc_reg"/>
</dbReference>
<dbReference type="PANTHER" id="PTHR30055">
    <property type="entry name" value="HTH-TYPE TRANSCRIPTIONAL REGULATOR RUTR"/>
    <property type="match status" value="1"/>
</dbReference>